<dbReference type="Proteomes" id="UP000053617">
    <property type="component" value="Unassembled WGS sequence"/>
</dbReference>
<dbReference type="VEuPathDB" id="FungiDB:Z518_08731"/>
<feature type="compositionally biased region" description="Polar residues" evidence="1">
    <location>
        <begin position="162"/>
        <end position="175"/>
    </location>
</feature>
<feature type="compositionally biased region" description="Polar residues" evidence="1">
    <location>
        <begin position="77"/>
        <end position="91"/>
    </location>
</feature>
<dbReference type="OrthoDB" id="4159597at2759"/>
<sequence length="233" mass="25724">MTSGSRLAKEQVKESDIATNEALLFHAEASRLAKSWLTGAFGKPEREGDDVEQDDMDFTANAAKYSETGGLGFQEAADQTSKISLSEGPDQTTTFLRKQLFHGQRDAYNLTTQKPRPRKNFAVKRGDSDDEEEGRSGLGKGKSMKRKTSNQDQIESRRTSEIETATQNHGNNSDTADTDMAKPAPNKTDLEACSTKKRGTSYLDEILAIRATKKNKKMNKALNKNNPNQKSEG</sequence>
<reference evidence="2 3" key="1">
    <citation type="submission" date="2015-01" db="EMBL/GenBank/DDBJ databases">
        <title>The Genome Sequence of Rhinocladiella mackenzie CBS 650.93.</title>
        <authorList>
            <consortium name="The Broad Institute Genomics Platform"/>
            <person name="Cuomo C."/>
            <person name="de Hoog S."/>
            <person name="Gorbushina A."/>
            <person name="Stielow B."/>
            <person name="Teixiera M."/>
            <person name="Abouelleil A."/>
            <person name="Chapman S.B."/>
            <person name="Priest M."/>
            <person name="Young S.K."/>
            <person name="Wortman J."/>
            <person name="Nusbaum C."/>
            <person name="Birren B."/>
        </authorList>
    </citation>
    <scope>NUCLEOTIDE SEQUENCE [LARGE SCALE GENOMIC DNA]</scope>
    <source>
        <strain evidence="2 3">CBS 650.93</strain>
    </source>
</reference>
<dbReference type="GeneID" id="25296802"/>
<evidence type="ECO:0000313" key="2">
    <source>
        <dbReference type="EMBL" id="KIX02789.1"/>
    </source>
</evidence>
<dbReference type="HOGENOM" id="CLU_1199835_0_0_1"/>
<evidence type="ECO:0000313" key="3">
    <source>
        <dbReference type="Proteomes" id="UP000053617"/>
    </source>
</evidence>
<feature type="region of interest" description="Disordered" evidence="1">
    <location>
        <begin position="106"/>
        <end position="198"/>
    </location>
</feature>
<feature type="compositionally biased region" description="Low complexity" evidence="1">
    <location>
        <begin position="220"/>
        <end position="233"/>
    </location>
</feature>
<dbReference type="RefSeq" id="XP_013269925.1">
    <property type="nucleotide sequence ID" value="XM_013414471.1"/>
</dbReference>
<protein>
    <submittedName>
        <fullName evidence="2">Uncharacterized protein</fullName>
    </submittedName>
</protein>
<proteinExistence type="predicted"/>
<feature type="region of interest" description="Disordered" evidence="1">
    <location>
        <begin position="71"/>
        <end position="91"/>
    </location>
</feature>
<dbReference type="EMBL" id="KN847480">
    <property type="protein sequence ID" value="KIX02789.1"/>
    <property type="molecule type" value="Genomic_DNA"/>
</dbReference>
<name>A0A0D2IA95_9EURO</name>
<accession>A0A0D2IA95</accession>
<keyword evidence="3" id="KW-1185">Reference proteome</keyword>
<evidence type="ECO:0000256" key="1">
    <source>
        <dbReference type="SAM" id="MobiDB-lite"/>
    </source>
</evidence>
<organism evidence="2 3">
    <name type="scientific">Rhinocladiella mackenziei CBS 650.93</name>
    <dbReference type="NCBI Taxonomy" id="1442369"/>
    <lineage>
        <taxon>Eukaryota</taxon>
        <taxon>Fungi</taxon>
        <taxon>Dikarya</taxon>
        <taxon>Ascomycota</taxon>
        <taxon>Pezizomycotina</taxon>
        <taxon>Eurotiomycetes</taxon>
        <taxon>Chaetothyriomycetidae</taxon>
        <taxon>Chaetothyriales</taxon>
        <taxon>Herpotrichiellaceae</taxon>
        <taxon>Rhinocladiella</taxon>
    </lineage>
</organism>
<gene>
    <name evidence="2" type="ORF">Z518_08731</name>
</gene>
<feature type="region of interest" description="Disordered" evidence="1">
    <location>
        <begin position="213"/>
        <end position="233"/>
    </location>
</feature>
<dbReference type="AlphaFoldDB" id="A0A0D2IA95"/>